<evidence type="ECO:0000256" key="6">
    <source>
        <dbReference type="ARBA" id="ARBA00023014"/>
    </source>
</evidence>
<gene>
    <name evidence="8" type="ORF">SAMN05443668_1011130</name>
</gene>
<dbReference type="EMBL" id="FRCS01000001">
    <property type="protein sequence ID" value="SHM64710.1"/>
    <property type="molecule type" value="Genomic_DNA"/>
</dbReference>
<comment type="cofactor">
    <cofactor evidence="1">
        <name>Fe cation</name>
        <dbReference type="ChEBI" id="CHEBI:24875"/>
    </cofactor>
</comment>
<evidence type="ECO:0000313" key="9">
    <source>
        <dbReference type="Proteomes" id="UP000184440"/>
    </source>
</evidence>
<dbReference type="Pfam" id="PF00355">
    <property type="entry name" value="Rieske"/>
    <property type="match status" value="1"/>
</dbReference>
<dbReference type="GO" id="GO:0005506">
    <property type="term" value="F:iron ion binding"/>
    <property type="evidence" value="ECO:0007669"/>
    <property type="project" value="InterPro"/>
</dbReference>
<dbReference type="AlphaFoldDB" id="A0A1M7KH66"/>
<dbReference type="Gene3D" id="3.90.380.10">
    <property type="entry name" value="Naphthalene 1,2-dioxygenase Alpha Subunit, Chain A, domain 1"/>
    <property type="match status" value="1"/>
</dbReference>
<dbReference type="PRINTS" id="PR00090">
    <property type="entry name" value="RNGDIOXGNASE"/>
</dbReference>
<dbReference type="STRING" id="134849.SAMN05443668_1011130"/>
<dbReference type="PANTHER" id="PTHR43756:SF5">
    <property type="entry name" value="CHOLINE MONOOXYGENASE, CHLOROPLASTIC"/>
    <property type="match status" value="1"/>
</dbReference>
<organism evidence="8 9">
    <name type="scientific">Cryptosporangium aurantiacum</name>
    <dbReference type="NCBI Taxonomy" id="134849"/>
    <lineage>
        <taxon>Bacteria</taxon>
        <taxon>Bacillati</taxon>
        <taxon>Actinomycetota</taxon>
        <taxon>Actinomycetes</taxon>
        <taxon>Cryptosporangiales</taxon>
        <taxon>Cryptosporangiaceae</taxon>
        <taxon>Cryptosporangium</taxon>
    </lineage>
</organism>
<dbReference type="GO" id="GO:0004497">
    <property type="term" value="F:monooxygenase activity"/>
    <property type="evidence" value="ECO:0007669"/>
    <property type="project" value="UniProtKB-ARBA"/>
</dbReference>
<protein>
    <submittedName>
        <fullName evidence="8">Rieske [2Fe-2S] domain-containing protein</fullName>
    </submittedName>
</protein>
<dbReference type="GO" id="GO:0016705">
    <property type="term" value="F:oxidoreductase activity, acting on paired donors, with incorporation or reduction of molecular oxygen"/>
    <property type="evidence" value="ECO:0007669"/>
    <property type="project" value="UniProtKB-ARBA"/>
</dbReference>
<evidence type="ECO:0000256" key="2">
    <source>
        <dbReference type="ARBA" id="ARBA00022714"/>
    </source>
</evidence>
<dbReference type="PANTHER" id="PTHR43756">
    <property type="entry name" value="CHOLINE MONOOXYGENASE, CHLOROPLASTIC"/>
    <property type="match status" value="1"/>
</dbReference>
<evidence type="ECO:0000313" key="8">
    <source>
        <dbReference type="EMBL" id="SHM64710.1"/>
    </source>
</evidence>
<evidence type="ECO:0000256" key="4">
    <source>
        <dbReference type="ARBA" id="ARBA00023002"/>
    </source>
</evidence>
<keyword evidence="9" id="KW-1185">Reference proteome</keyword>
<dbReference type="InterPro" id="IPR015879">
    <property type="entry name" value="Ring_hydroxy_dOase_asu_C_dom"/>
</dbReference>
<dbReference type="Pfam" id="PF00848">
    <property type="entry name" value="Ring_hydroxyl_A"/>
    <property type="match status" value="1"/>
</dbReference>
<evidence type="ECO:0000259" key="7">
    <source>
        <dbReference type="PROSITE" id="PS51296"/>
    </source>
</evidence>
<dbReference type="InterPro" id="IPR001663">
    <property type="entry name" value="Rng_hydr_dOase-A"/>
</dbReference>
<sequence length="469" mass="53590">MTVADLNPKFTWAEGDDAPLGANPPEIQAKVPHAMRDSRFVPKERYYSREIFELEKKYLWPHSWLMAAREEEIPNPGDYVEYEIASTSILIVRQRDGSIKALHNACRHRATELVKGQGRLPGGQLVCPFHGWRWNLDGSSSFVFGEKAFEPACLNKDDLALRECLVETWCGLVWINMDLGAPPLLEHLSPVAKLLEPLGIGNMRVKWWKQVVLNANWKMAQEAFFEGYHVTQTHPQLLMGNDEEYGERKAAQVAYTTFKNGHARFQSASKGDSEYEPVFDSEEFIEAGRLLATGQDAMTLEQDVRIFEGLRNKVPQDDPQFSMKAIMALYEYAEGAGIPMAPMGPAMQLWGGDIFMFPNYLMLPMYGNCLAYRSRPYKDDPEWCIFDVWSLTTYPVGQEPERAELKGIFDKDDTENWGLIPRQDFSNIERQQRGLHSPGFTESRLSSQYELSISNMHEELDRVIASRVE</sequence>
<dbReference type="Proteomes" id="UP000184440">
    <property type="component" value="Unassembled WGS sequence"/>
</dbReference>
<dbReference type="GO" id="GO:0051537">
    <property type="term" value="F:2 iron, 2 sulfur cluster binding"/>
    <property type="evidence" value="ECO:0007669"/>
    <property type="project" value="UniProtKB-KW"/>
</dbReference>
<dbReference type="PROSITE" id="PS51296">
    <property type="entry name" value="RIESKE"/>
    <property type="match status" value="1"/>
</dbReference>
<keyword evidence="5" id="KW-0408">Iron</keyword>
<dbReference type="SUPFAM" id="SSF50022">
    <property type="entry name" value="ISP domain"/>
    <property type="match status" value="1"/>
</dbReference>
<dbReference type="SUPFAM" id="SSF55961">
    <property type="entry name" value="Bet v1-like"/>
    <property type="match status" value="1"/>
</dbReference>
<accession>A0A1M7KH66</accession>
<dbReference type="Gene3D" id="2.102.10.10">
    <property type="entry name" value="Rieske [2Fe-2S] iron-sulphur domain"/>
    <property type="match status" value="1"/>
</dbReference>
<keyword evidence="6" id="KW-0411">Iron-sulfur</keyword>
<dbReference type="CDD" id="cd08882">
    <property type="entry name" value="RHO_alpha_C_MupW-like"/>
    <property type="match status" value="1"/>
</dbReference>
<name>A0A1M7KH66_9ACTN</name>
<dbReference type="InterPro" id="IPR036922">
    <property type="entry name" value="Rieske_2Fe-2S_sf"/>
</dbReference>
<feature type="domain" description="Rieske" evidence="7">
    <location>
        <begin position="64"/>
        <end position="175"/>
    </location>
</feature>
<keyword evidence="4" id="KW-0560">Oxidoreductase</keyword>
<reference evidence="8 9" key="1">
    <citation type="submission" date="2016-11" db="EMBL/GenBank/DDBJ databases">
        <authorList>
            <person name="Jaros S."/>
            <person name="Januszkiewicz K."/>
            <person name="Wedrychowicz H."/>
        </authorList>
    </citation>
    <scope>NUCLEOTIDE SEQUENCE [LARGE SCALE GENOMIC DNA]</scope>
    <source>
        <strain evidence="8 9">DSM 46144</strain>
    </source>
</reference>
<evidence type="ECO:0000256" key="5">
    <source>
        <dbReference type="ARBA" id="ARBA00023004"/>
    </source>
</evidence>
<keyword evidence="3" id="KW-0479">Metal-binding</keyword>
<evidence type="ECO:0000256" key="3">
    <source>
        <dbReference type="ARBA" id="ARBA00022723"/>
    </source>
</evidence>
<proteinExistence type="predicted"/>
<dbReference type="RefSeq" id="WP_218617309.1">
    <property type="nucleotide sequence ID" value="NZ_FRCS01000001.1"/>
</dbReference>
<dbReference type="CDD" id="cd03469">
    <property type="entry name" value="Rieske_RO_Alpha_N"/>
    <property type="match status" value="1"/>
</dbReference>
<dbReference type="InterPro" id="IPR017941">
    <property type="entry name" value="Rieske_2Fe-2S"/>
</dbReference>
<evidence type="ECO:0000256" key="1">
    <source>
        <dbReference type="ARBA" id="ARBA00001962"/>
    </source>
</evidence>
<keyword evidence="2" id="KW-0001">2Fe-2S</keyword>